<feature type="non-terminal residue" evidence="1">
    <location>
        <position position="31"/>
    </location>
</feature>
<name>A0A0F9DSK0_9ZZZZ</name>
<sequence>MVDILPIKYRKTSPAIASFDWQDIASGTGYE</sequence>
<protein>
    <submittedName>
        <fullName evidence="1">Uncharacterized protein</fullName>
    </submittedName>
</protein>
<dbReference type="AlphaFoldDB" id="A0A0F9DSK0"/>
<reference evidence="1" key="1">
    <citation type="journal article" date="2015" name="Nature">
        <title>Complex archaea that bridge the gap between prokaryotes and eukaryotes.</title>
        <authorList>
            <person name="Spang A."/>
            <person name="Saw J.H."/>
            <person name="Jorgensen S.L."/>
            <person name="Zaremba-Niedzwiedzka K."/>
            <person name="Martijn J."/>
            <person name="Lind A.E."/>
            <person name="van Eijk R."/>
            <person name="Schleper C."/>
            <person name="Guy L."/>
            <person name="Ettema T.J."/>
        </authorList>
    </citation>
    <scope>NUCLEOTIDE SEQUENCE</scope>
</reference>
<accession>A0A0F9DSK0</accession>
<comment type="caution">
    <text evidence="1">The sequence shown here is derived from an EMBL/GenBank/DDBJ whole genome shotgun (WGS) entry which is preliminary data.</text>
</comment>
<proteinExistence type="predicted"/>
<gene>
    <name evidence="1" type="ORF">LCGC14_2161550</name>
</gene>
<evidence type="ECO:0000313" key="1">
    <source>
        <dbReference type="EMBL" id="KKL64783.1"/>
    </source>
</evidence>
<dbReference type="EMBL" id="LAZR01027742">
    <property type="protein sequence ID" value="KKL64783.1"/>
    <property type="molecule type" value="Genomic_DNA"/>
</dbReference>
<organism evidence="1">
    <name type="scientific">marine sediment metagenome</name>
    <dbReference type="NCBI Taxonomy" id="412755"/>
    <lineage>
        <taxon>unclassified sequences</taxon>
        <taxon>metagenomes</taxon>
        <taxon>ecological metagenomes</taxon>
    </lineage>
</organism>